<keyword evidence="3" id="KW-1185">Reference proteome</keyword>
<dbReference type="AlphaFoldDB" id="A0AAV4BQQ3"/>
<reference evidence="2 3" key="1">
    <citation type="journal article" date="2021" name="Elife">
        <title>Chloroplast acquisition without the gene transfer in kleptoplastic sea slugs, Plakobranchus ocellatus.</title>
        <authorList>
            <person name="Maeda T."/>
            <person name="Takahashi S."/>
            <person name="Yoshida T."/>
            <person name="Shimamura S."/>
            <person name="Takaki Y."/>
            <person name="Nagai Y."/>
            <person name="Toyoda A."/>
            <person name="Suzuki Y."/>
            <person name="Arimoto A."/>
            <person name="Ishii H."/>
            <person name="Satoh N."/>
            <person name="Nishiyama T."/>
            <person name="Hasebe M."/>
            <person name="Maruyama T."/>
            <person name="Minagawa J."/>
            <person name="Obokata J."/>
            <person name="Shigenobu S."/>
        </authorList>
    </citation>
    <scope>NUCLEOTIDE SEQUENCE [LARGE SCALE GENOMIC DNA]</scope>
</reference>
<dbReference type="EMBL" id="BLXT01005252">
    <property type="protein sequence ID" value="GFO21302.1"/>
    <property type="molecule type" value="Genomic_DNA"/>
</dbReference>
<sequence length="127" mass="13995">MPSLWTFPSHSPFVMGETVRVKRGVSGTGVSESALRSAGTLLSRVQAPPPAPWPDKGSENLRSSSCGLAIYKTNWPLEYLVGCFNIDALDGKIAKSLVMTNCKSREKEGRRKNPKWSTLDASVEKRW</sequence>
<comment type="caution">
    <text evidence="2">The sequence shown here is derived from an EMBL/GenBank/DDBJ whole genome shotgun (WGS) entry which is preliminary data.</text>
</comment>
<dbReference type="Proteomes" id="UP000735302">
    <property type="component" value="Unassembled WGS sequence"/>
</dbReference>
<gene>
    <name evidence="2" type="ORF">PoB_004780700</name>
</gene>
<organism evidence="2 3">
    <name type="scientific">Plakobranchus ocellatus</name>
    <dbReference type="NCBI Taxonomy" id="259542"/>
    <lineage>
        <taxon>Eukaryota</taxon>
        <taxon>Metazoa</taxon>
        <taxon>Spiralia</taxon>
        <taxon>Lophotrochozoa</taxon>
        <taxon>Mollusca</taxon>
        <taxon>Gastropoda</taxon>
        <taxon>Heterobranchia</taxon>
        <taxon>Euthyneura</taxon>
        <taxon>Panpulmonata</taxon>
        <taxon>Sacoglossa</taxon>
        <taxon>Placobranchoidea</taxon>
        <taxon>Plakobranchidae</taxon>
        <taxon>Plakobranchus</taxon>
    </lineage>
</organism>
<evidence type="ECO:0000256" key="1">
    <source>
        <dbReference type="SAM" id="MobiDB-lite"/>
    </source>
</evidence>
<feature type="region of interest" description="Disordered" evidence="1">
    <location>
        <begin position="103"/>
        <end position="127"/>
    </location>
</feature>
<accession>A0AAV4BQQ3</accession>
<proteinExistence type="predicted"/>
<evidence type="ECO:0000313" key="2">
    <source>
        <dbReference type="EMBL" id="GFO21302.1"/>
    </source>
</evidence>
<protein>
    <submittedName>
        <fullName evidence="2">Uncharacterized protein</fullName>
    </submittedName>
</protein>
<evidence type="ECO:0000313" key="3">
    <source>
        <dbReference type="Proteomes" id="UP000735302"/>
    </source>
</evidence>
<name>A0AAV4BQQ3_9GAST</name>